<dbReference type="HOGENOM" id="CLU_2558113_0_0_1"/>
<proteinExistence type="predicted"/>
<evidence type="ECO:0000313" key="2">
    <source>
        <dbReference type="Proteomes" id="UP000008066"/>
    </source>
</evidence>
<protein>
    <submittedName>
        <fullName evidence="1">Uncharacterized protein</fullName>
    </submittedName>
</protein>
<reference evidence="1 2" key="1">
    <citation type="journal article" date="2011" name="Cell">
        <title>Insight into structure and assembly of the nuclear pore complex by utilizing the genome of a eukaryotic thermophile.</title>
        <authorList>
            <person name="Amlacher S."/>
            <person name="Sarges P."/>
            <person name="Flemming D."/>
            <person name="van Noort V."/>
            <person name="Kunze R."/>
            <person name="Devos D.P."/>
            <person name="Arumugam M."/>
            <person name="Bork P."/>
            <person name="Hurt E."/>
        </authorList>
    </citation>
    <scope>NUCLEOTIDE SEQUENCE [LARGE SCALE GENOMIC DNA]</scope>
    <source>
        <strain evidence="2">DSM 1495 / CBS 144.50 / IMI 039719</strain>
    </source>
</reference>
<sequence>MAINSSLSALSSWLRPEQPAYRPLEPLSAAFGGIKKPVAELVITFVDEKPKPKKAAYVPSHAASSFLKTATSRPMRQANGIF</sequence>
<accession>G0SHV3</accession>
<evidence type="ECO:0000313" key="1">
    <source>
        <dbReference type="EMBL" id="EGS17023.1"/>
    </source>
</evidence>
<dbReference type="OrthoDB" id="4587286at2759"/>
<dbReference type="KEGG" id="cthr:CTHT_0073490"/>
<name>G0SHV3_CHATD</name>
<gene>
    <name evidence="1" type="ORF">CTHT_0073490</name>
</gene>
<keyword evidence="2" id="KW-1185">Reference proteome</keyword>
<dbReference type="GeneID" id="18261387"/>
<dbReference type="AlphaFoldDB" id="G0SHV3"/>
<dbReference type="Proteomes" id="UP000008066">
    <property type="component" value="Unassembled WGS sequence"/>
</dbReference>
<dbReference type="EMBL" id="GL988048">
    <property type="protein sequence ID" value="EGS17023.1"/>
    <property type="molecule type" value="Genomic_DNA"/>
</dbReference>
<organism evidence="2">
    <name type="scientific">Chaetomium thermophilum (strain DSM 1495 / CBS 144.50 / IMI 039719)</name>
    <name type="common">Thermochaetoides thermophila</name>
    <dbReference type="NCBI Taxonomy" id="759272"/>
    <lineage>
        <taxon>Eukaryota</taxon>
        <taxon>Fungi</taxon>
        <taxon>Dikarya</taxon>
        <taxon>Ascomycota</taxon>
        <taxon>Pezizomycotina</taxon>
        <taxon>Sordariomycetes</taxon>
        <taxon>Sordariomycetidae</taxon>
        <taxon>Sordariales</taxon>
        <taxon>Chaetomiaceae</taxon>
        <taxon>Thermochaetoides</taxon>
    </lineage>
</organism>
<dbReference type="RefSeq" id="XP_006697605.1">
    <property type="nucleotide sequence ID" value="XM_006697542.1"/>
</dbReference>